<evidence type="ECO:0000313" key="1">
    <source>
        <dbReference type="EMBL" id="OIW30825.1"/>
    </source>
</evidence>
<sequence>MSRMRPEAQSFVQSLAQALNSAQVPCVVWGNCLDSLQGVPALINSCDFVIPNDCLEAGTVALATCDDLVPCPDPESCFIIDEKRISPPPASHAHFGYALEDTVGLYLQSETLWFLPPMDASLLLPNKVDLPPYFALASDETVFPPRRRPGRGCGVFPSTAPAVIAPKPHILLEAYMRLFARDHGKWVGLIGVRTMCNMSSYVDADGFLDADLLPEPLRTSYKRWKDPEIRVRQWSQELNAALGLPPVTEEDFEY</sequence>
<gene>
    <name evidence="1" type="ORF">CONLIGDRAFT_668730</name>
</gene>
<dbReference type="Proteomes" id="UP000182658">
    <property type="component" value="Unassembled WGS sequence"/>
</dbReference>
<organism evidence="1 2">
    <name type="scientific">Coniochaeta ligniaria NRRL 30616</name>
    <dbReference type="NCBI Taxonomy" id="1408157"/>
    <lineage>
        <taxon>Eukaryota</taxon>
        <taxon>Fungi</taxon>
        <taxon>Dikarya</taxon>
        <taxon>Ascomycota</taxon>
        <taxon>Pezizomycotina</taxon>
        <taxon>Sordariomycetes</taxon>
        <taxon>Sordariomycetidae</taxon>
        <taxon>Coniochaetales</taxon>
        <taxon>Coniochaetaceae</taxon>
        <taxon>Coniochaeta</taxon>
    </lineage>
</organism>
<dbReference type="AlphaFoldDB" id="A0A1J7JBZ1"/>
<proteinExistence type="predicted"/>
<dbReference type="OrthoDB" id="4499271at2759"/>
<accession>A0A1J7JBZ1</accession>
<protein>
    <submittedName>
        <fullName evidence="1">Thioredoxin reductase</fullName>
    </submittedName>
</protein>
<name>A0A1J7JBZ1_9PEZI</name>
<keyword evidence="2" id="KW-1185">Reference proteome</keyword>
<dbReference type="InParanoid" id="A0A1J7JBZ1"/>
<dbReference type="EMBL" id="KV875096">
    <property type="protein sequence ID" value="OIW30825.1"/>
    <property type="molecule type" value="Genomic_DNA"/>
</dbReference>
<reference evidence="1 2" key="1">
    <citation type="submission" date="2016-10" db="EMBL/GenBank/DDBJ databases">
        <title>Draft genome sequence of Coniochaeta ligniaria NRRL30616, a lignocellulolytic fungus for bioabatement of inhibitors in plant biomass hydrolysates.</title>
        <authorList>
            <consortium name="DOE Joint Genome Institute"/>
            <person name="Jimenez D.J."/>
            <person name="Hector R.E."/>
            <person name="Riley R."/>
            <person name="Sun H."/>
            <person name="Grigoriev I.V."/>
            <person name="Van Elsas J.D."/>
            <person name="Nichols N.N."/>
        </authorList>
    </citation>
    <scope>NUCLEOTIDE SEQUENCE [LARGE SCALE GENOMIC DNA]</scope>
    <source>
        <strain evidence="1 2">NRRL 30616</strain>
    </source>
</reference>
<evidence type="ECO:0000313" key="2">
    <source>
        <dbReference type="Proteomes" id="UP000182658"/>
    </source>
</evidence>